<dbReference type="EMBL" id="MU157925">
    <property type="protein sequence ID" value="KAF9523115.1"/>
    <property type="molecule type" value="Genomic_DNA"/>
</dbReference>
<protein>
    <submittedName>
        <fullName evidence="2">Ricin B lectin domain-containing protein</fullName>
    </submittedName>
</protein>
<accession>A0A9P6JJN5</accession>
<dbReference type="InterPro" id="IPR035992">
    <property type="entry name" value="Ricin_B-like_lectins"/>
</dbReference>
<dbReference type="PROSITE" id="PS50231">
    <property type="entry name" value="RICIN_B_LECTIN"/>
    <property type="match status" value="1"/>
</dbReference>
<dbReference type="Gene3D" id="2.80.10.50">
    <property type="match status" value="1"/>
</dbReference>
<reference evidence="2" key="1">
    <citation type="submission" date="2020-11" db="EMBL/GenBank/DDBJ databases">
        <authorList>
            <consortium name="DOE Joint Genome Institute"/>
            <person name="Ahrendt S."/>
            <person name="Riley R."/>
            <person name="Andreopoulos W."/>
            <person name="Labutti K."/>
            <person name="Pangilinan J."/>
            <person name="Ruiz-Duenas F.J."/>
            <person name="Barrasa J.M."/>
            <person name="Sanchez-Garcia M."/>
            <person name="Camarero S."/>
            <person name="Miyauchi S."/>
            <person name="Serrano A."/>
            <person name="Linde D."/>
            <person name="Babiker R."/>
            <person name="Drula E."/>
            <person name="Ayuso-Fernandez I."/>
            <person name="Pacheco R."/>
            <person name="Padilla G."/>
            <person name="Ferreira P."/>
            <person name="Barriuso J."/>
            <person name="Kellner H."/>
            <person name="Castanera R."/>
            <person name="Alfaro M."/>
            <person name="Ramirez L."/>
            <person name="Pisabarro A.G."/>
            <person name="Kuo A."/>
            <person name="Tritt A."/>
            <person name="Lipzen A."/>
            <person name="He G."/>
            <person name="Yan M."/>
            <person name="Ng V."/>
            <person name="Cullen D."/>
            <person name="Martin F."/>
            <person name="Rosso M.-N."/>
            <person name="Henrissat B."/>
            <person name="Hibbett D."/>
            <person name="Martinez A.T."/>
            <person name="Grigoriev I.V."/>
        </authorList>
    </citation>
    <scope>NUCLEOTIDE SEQUENCE</scope>
    <source>
        <strain evidence="2">CBS 506.95</strain>
    </source>
</reference>
<feature type="domain" description="Ricin B lectin" evidence="1">
    <location>
        <begin position="6"/>
        <end position="140"/>
    </location>
</feature>
<sequence length="142" mass="15383">MPKPISGRSYKIGNCASKTWIDLNDSDKKSIIGYQAGGGANQLWTLIETSEGPWALRNCRDTNKYLGFGGKAASGTRLIAEDYGIQLFNLQSVGNSKYYSISVPGHDNLVIDMSASSSLNGNPILIYSKHGGPNQQWELVLA</sequence>
<dbReference type="AlphaFoldDB" id="A0A9P6JJN5"/>
<evidence type="ECO:0000313" key="2">
    <source>
        <dbReference type="EMBL" id="KAF9523115.1"/>
    </source>
</evidence>
<dbReference type="SUPFAM" id="SSF50370">
    <property type="entry name" value="Ricin B-like lectins"/>
    <property type="match status" value="1"/>
</dbReference>
<dbReference type="Pfam" id="PF14200">
    <property type="entry name" value="RicinB_lectin_2"/>
    <property type="match status" value="1"/>
</dbReference>
<dbReference type="InterPro" id="IPR000772">
    <property type="entry name" value="Ricin_B_lectin"/>
</dbReference>
<evidence type="ECO:0000259" key="1">
    <source>
        <dbReference type="SMART" id="SM00458"/>
    </source>
</evidence>
<dbReference type="CDD" id="cd23422">
    <property type="entry name" value="beta-trefoil_Ricin_MPL_CNL"/>
    <property type="match status" value="1"/>
</dbReference>
<keyword evidence="3" id="KW-1185">Reference proteome</keyword>
<evidence type="ECO:0000313" key="3">
    <source>
        <dbReference type="Proteomes" id="UP000807306"/>
    </source>
</evidence>
<dbReference type="Proteomes" id="UP000807306">
    <property type="component" value="Unassembled WGS sequence"/>
</dbReference>
<organism evidence="2 3">
    <name type="scientific">Crepidotus variabilis</name>
    <dbReference type="NCBI Taxonomy" id="179855"/>
    <lineage>
        <taxon>Eukaryota</taxon>
        <taxon>Fungi</taxon>
        <taxon>Dikarya</taxon>
        <taxon>Basidiomycota</taxon>
        <taxon>Agaricomycotina</taxon>
        <taxon>Agaricomycetes</taxon>
        <taxon>Agaricomycetidae</taxon>
        <taxon>Agaricales</taxon>
        <taxon>Agaricineae</taxon>
        <taxon>Crepidotaceae</taxon>
        <taxon>Crepidotus</taxon>
    </lineage>
</organism>
<gene>
    <name evidence="2" type="ORF">CPB83DRAFT_863490</name>
</gene>
<proteinExistence type="predicted"/>
<dbReference type="SMART" id="SM00458">
    <property type="entry name" value="RICIN"/>
    <property type="match status" value="1"/>
</dbReference>
<comment type="caution">
    <text evidence="2">The sequence shown here is derived from an EMBL/GenBank/DDBJ whole genome shotgun (WGS) entry which is preliminary data.</text>
</comment>
<name>A0A9P6JJN5_9AGAR</name>
<dbReference type="OrthoDB" id="2131701at2759"/>